<evidence type="ECO:0000313" key="4">
    <source>
        <dbReference type="Proteomes" id="UP001055336"/>
    </source>
</evidence>
<dbReference type="InterPro" id="IPR036661">
    <property type="entry name" value="Luciferase-like_sf"/>
</dbReference>
<dbReference type="Pfam" id="PF00296">
    <property type="entry name" value="Bac_luciferase"/>
    <property type="match status" value="1"/>
</dbReference>
<dbReference type="CDD" id="cd01097">
    <property type="entry name" value="Tetrahydromethanopterin_reductase"/>
    <property type="match status" value="1"/>
</dbReference>
<proteinExistence type="predicted"/>
<dbReference type="SUPFAM" id="SSF51679">
    <property type="entry name" value="Bacterial luciferase-like"/>
    <property type="match status" value="1"/>
</dbReference>
<evidence type="ECO:0000259" key="2">
    <source>
        <dbReference type="Pfam" id="PF00296"/>
    </source>
</evidence>
<name>A0ABY3VJ15_9MYCO</name>
<dbReference type="Gene3D" id="3.20.20.30">
    <property type="entry name" value="Luciferase-like domain"/>
    <property type="match status" value="1"/>
</dbReference>
<dbReference type="InterPro" id="IPR022526">
    <property type="entry name" value="F420_Rv3093c"/>
</dbReference>
<evidence type="ECO:0000313" key="3">
    <source>
        <dbReference type="EMBL" id="UMB69405.1"/>
    </source>
</evidence>
<dbReference type="EMBL" id="CP092488">
    <property type="protein sequence ID" value="UMB69405.1"/>
    <property type="molecule type" value="Genomic_DNA"/>
</dbReference>
<dbReference type="Proteomes" id="UP001055336">
    <property type="component" value="Chromosome"/>
</dbReference>
<sequence length="334" mass="35473">MRSPIEAVLPFWLDRPDLEALEIAEAVHAAGLDGLWIGEMATFDAFALATAIGARAPGLRLRIGPLPISVRTPASIALGASTVAGVTGVPVDIALGASSPFIVSGWHDRDWSHSVGRMRETIECLRPILRGERGDYDGRYVRSHGFRLRNPLRHCTIGVGAFGPSMLRLAAECADELVLNLASPQRVARIREQMDRRATATGRVPPHVTAWVPVAVRPGAAALHQLASQLAVYLAPPGYGEMFCDLGFTELVERARAGARRAELAGTIPLELASELAALGTPEQVGDRIRAYLDAGADTVAVIPVTAEDPAGRIALACAADIARTIPTPQETAL</sequence>
<dbReference type="NCBIfam" id="TIGR03841">
    <property type="entry name" value="F420_Rv3093c"/>
    <property type="match status" value="1"/>
</dbReference>
<dbReference type="PANTHER" id="PTHR43244:SF1">
    <property type="entry name" value="5,10-METHYLENETETRAHYDROMETHANOPTERIN REDUCTASE"/>
    <property type="match status" value="1"/>
</dbReference>
<reference evidence="3" key="1">
    <citation type="submission" date="2022-08" db="EMBL/GenBank/DDBJ databases">
        <title>Whole genome sequencing of non-tuberculosis mycobacteria type-strains.</title>
        <authorList>
            <person name="Igarashi Y."/>
            <person name="Osugi A."/>
            <person name="Mitarai S."/>
        </authorList>
    </citation>
    <scope>NUCLEOTIDE SEQUENCE</scope>
    <source>
        <strain evidence="3">DSM 45127</strain>
    </source>
</reference>
<evidence type="ECO:0000256" key="1">
    <source>
        <dbReference type="ARBA" id="ARBA00023002"/>
    </source>
</evidence>
<organism evidence="3 4">
    <name type="scientific">Mycobacterium paraterrae</name>
    <dbReference type="NCBI Taxonomy" id="577492"/>
    <lineage>
        <taxon>Bacteria</taxon>
        <taxon>Bacillati</taxon>
        <taxon>Actinomycetota</taxon>
        <taxon>Actinomycetes</taxon>
        <taxon>Mycobacteriales</taxon>
        <taxon>Mycobacteriaceae</taxon>
        <taxon>Mycobacterium</taxon>
    </lineage>
</organism>
<protein>
    <submittedName>
        <fullName evidence="3">LLM class F420-dependent oxidoreductase</fullName>
    </submittedName>
</protein>
<keyword evidence="4" id="KW-1185">Reference proteome</keyword>
<feature type="domain" description="Luciferase-like" evidence="2">
    <location>
        <begin position="19"/>
        <end position="298"/>
    </location>
</feature>
<dbReference type="PANTHER" id="PTHR43244">
    <property type="match status" value="1"/>
</dbReference>
<keyword evidence="1" id="KW-0560">Oxidoreductase</keyword>
<accession>A0ABY3VJ15</accession>
<dbReference type="InterPro" id="IPR050564">
    <property type="entry name" value="F420-G6PD/mer"/>
</dbReference>
<dbReference type="RefSeq" id="WP_240261139.1">
    <property type="nucleotide sequence ID" value="NZ_CP092488.2"/>
</dbReference>
<dbReference type="InterPro" id="IPR011251">
    <property type="entry name" value="Luciferase-like_dom"/>
</dbReference>
<gene>
    <name evidence="3" type="ORF">MKK62_24175</name>
</gene>